<gene>
    <name evidence="2" type="ORF">A3F94_00120</name>
</gene>
<feature type="chain" id="PRO_5009583097" description="EfeO-type cupredoxin-like domain-containing protein" evidence="1">
    <location>
        <begin position="20"/>
        <end position="172"/>
    </location>
</feature>
<name>A0A1G2HGL2_9BACT</name>
<dbReference type="Gene3D" id="2.60.40.420">
    <property type="entry name" value="Cupredoxins - blue copper proteins"/>
    <property type="match status" value="1"/>
</dbReference>
<organism evidence="2 3">
    <name type="scientific">Candidatus Spechtbacteria bacterium RIFCSPLOWO2_12_FULL_38_22</name>
    <dbReference type="NCBI Taxonomy" id="1802165"/>
    <lineage>
        <taxon>Bacteria</taxon>
        <taxon>Candidatus Spechtiibacteriota</taxon>
    </lineage>
</organism>
<feature type="signal peptide" evidence="1">
    <location>
        <begin position="1"/>
        <end position="19"/>
    </location>
</feature>
<protein>
    <recommendedName>
        <fullName evidence="4">EfeO-type cupredoxin-like domain-containing protein</fullName>
    </recommendedName>
</protein>
<evidence type="ECO:0000313" key="3">
    <source>
        <dbReference type="Proteomes" id="UP000176770"/>
    </source>
</evidence>
<dbReference type="STRING" id="1802165.A3F94_00120"/>
<keyword evidence="1" id="KW-0732">Signal</keyword>
<sequence>MKKTFLVLLVVFVAIAAFALFANKSSNNNQVDDTNQIDDTNDSVQLQEVNEDNESPNDAVNTEDIESPQSITVTYTDSGYSSATVKISAGDAITFVNDSSNTMWTASNLHPTHTLYPSSDISKCSTALAGELFDTCKGVAPGESWSFTFAQKGNWGYHNHLQIGHGGIIIVE</sequence>
<dbReference type="EMBL" id="MHOK01000020">
    <property type="protein sequence ID" value="OGZ61626.1"/>
    <property type="molecule type" value="Genomic_DNA"/>
</dbReference>
<proteinExistence type="predicted"/>
<dbReference type="SUPFAM" id="SSF49503">
    <property type="entry name" value="Cupredoxins"/>
    <property type="match status" value="1"/>
</dbReference>
<evidence type="ECO:0000256" key="1">
    <source>
        <dbReference type="SAM" id="SignalP"/>
    </source>
</evidence>
<dbReference type="InterPro" id="IPR008972">
    <property type="entry name" value="Cupredoxin"/>
</dbReference>
<comment type="caution">
    <text evidence="2">The sequence shown here is derived from an EMBL/GenBank/DDBJ whole genome shotgun (WGS) entry which is preliminary data.</text>
</comment>
<evidence type="ECO:0000313" key="2">
    <source>
        <dbReference type="EMBL" id="OGZ61626.1"/>
    </source>
</evidence>
<dbReference type="AlphaFoldDB" id="A0A1G2HGL2"/>
<evidence type="ECO:0008006" key="4">
    <source>
        <dbReference type="Google" id="ProtNLM"/>
    </source>
</evidence>
<accession>A0A1G2HGL2</accession>
<dbReference type="Proteomes" id="UP000176770">
    <property type="component" value="Unassembled WGS sequence"/>
</dbReference>
<reference evidence="2 3" key="1">
    <citation type="journal article" date="2016" name="Nat. Commun.">
        <title>Thousands of microbial genomes shed light on interconnected biogeochemical processes in an aquifer system.</title>
        <authorList>
            <person name="Anantharaman K."/>
            <person name="Brown C.T."/>
            <person name="Hug L.A."/>
            <person name="Sharon I."/>
            <person name="Castelle C.J."/>
            <person name="Probst A.J."/>
            <person name="Thomas B.C."/>
            <person name="Singh A."/>
            <person name="Wilkins M.J."/>
            <person name="Karaoz U."/>
            <person name="Brodie E.L."/>
            <person name="Williams K.H."/>
            <person name="Hubbard S.S."/>
            <person name="Banfield J.F."/>
        </authorList>
    </citation>
    <scope>NUCLEOTIDE SEQUENCE [LARGE SCALE GENOMIC DNA]</scope>
</reference>